<dbReference type="AlphaFoldDB" id="A0A820RE72"/>
<feature type="non-terminal residue" evidence="1">
    <location>
        <position position="144"/>
    </location>
</feature>
<feature type="non-terminal residue" evidence="1">
    <location>
        <position position="1"/>
    </location>
</feature>
<evidence type="ECO:0000313" key="2">
    <source>
        <dbReference type="Proteomes" id="UP000663868"/>
    </source>
</evidence>
<reference evidence="1" key="1">
    <citation type="submission" date="2021-02" db="EMBL/GenBank/DDBJ databases">
        <authorList>
            <person name="Nowell W R."/>
        </authorList>
    </citation>
    <scope>NUCLEOTIDE SEQUENCE</scope>
</reference>
<gene>
    <name evidence="1" type="ORF">KXQ929_LOCUS53175</name>
</gene>
<organism evidence="1 2">
    <name type="scientific">Adineta steineri</name>
    <dbReference type="NCBI Taxonomy" id="433720"/>
    <lineage>
        <taxon>Eukaryota</taxon>
        <taxon>Metazoa</taxon>
        <taxon>Spiralia</taxon>
        <taxon>Gnathifera</taxon>
        <taxon>Rotifera</taxon>
        <taxon>Eurotatoria</taxon>
        <taxon>Bdelloidea</taxon>
        <taxon>Adinetida</taxon>
        <taxon>Adinetidae</taxon>
        <taxon>Adineta</taxon>
    </lineage>
</organism>
<evidence type="ECO:0000313" key="1">
    <source>
        <dbReference type="EMBL" id="CAF4437625.1"/>
    </source>
</evidence>
<comment type="caution">
    <text evidence="1">The sequence shown here is derived from an EMBL/GenBank/DDBJ whole genome shotgun (WGS) entry which is preliminary data.</text>
</comment>
<dbReference type="Proteomes" id="UP000663868">
    <property type="component" value="Unassembled WGS sequence"/>
</dbReference>
<proteinExistence type="predicted"/>
<sequence length="144" mass="17158">RTKKIKQNEIYYDEYEDDFNDKQQLDFENNETLFDNNDEYEYDEIDFLDENDTFDGITNIHNICDRIDWNVRNNNATTFILITYIELDKTICSLSDVDSDRKYNIVCEYGSYDDNNNNNIEVYYICNLVLDFCLGNIICGKHGQ</sequence>
<name>A0A820RE72_9BILA</name>
<protein>
    <submittedName>
        <fullName evidence="1">Uncharacterized protein</fullName>
    </submittedName>
</protein>
<dbReference type="EMBL" id="CAJOBB010029546">
    <property type="protein sequence ID" value="CAF4437625.1"/>
    <property type="molecule type" value="Genomic_DNA"/>
</dbReference>
<accession>A0A820RE72</accession>